<protein>
    <submittedName>
        <fullName evidence="7">Uncharacterized protein LOC107430085 isoform X1</fullName>
    </submittedName>
</protein>
<feature type="domain" description="Protein kinase" evidence="5">
    <location>
        <begin position="18"/>
        <end position="279"/>
    </location>
</feature>
<dbReference type="FunFam" id="1.10.510.10:FF:000125">
    <property type="entry name" value="serine/threonine-protein kinase BLUS1-like isoform X2"/>
    <property type="match status" value="1"/>
</dbReference>
<evidence type="ECO:0000256" key="3">
    <source>
        <dbReference type="SAM" id="Coils"/>
    </source>
</evidence>
<dbReference type="SMART" id="SM00220">
    <property type="entry name" value="S_TKc"/>
    <property type="match status" value="1"/>
</dbReference>
<evidence type="ECO:0000256" key="4">
    <source>
        <dbReference type="SAM" id="MobiDB-lite"/>
    </source>
</evidence>
<keyword evidence="6" id="KW-1185">Reference proteome</keyword>
<dbReference type="PROSITE" id="PS50011">
    <property type="entry name" value="PROTEIN_KINASE_DOM"/>
    <property type="match status" value="1"/>
</dbReference>
<dbReference type="InterPro" id="IPR017441">
    <property type="entry name" value="Protein_kinase_ATP_BS"/>
</dbReference>
<comment type="similarity">
    <text evidence="1">Belongs to the protein kinase superfamily. STE Ser/Thr protein kinase family. STE20 subfamily.</text>
</comment>
<feature type="compositionally biased region" description="Polar residues" evidence="4">
    <location>
        <begin position="383"/>
        <end position="393"/>
    </location>
</feature>
<gene>
    <name evidence="7" type="primary">LOC107430085</name>
</gene>
<feature type="region of interest" description="Disordered" evidence="4">
    <location>
        <begin position="383"/>
        <end position="402"/>
    </location>
</feature>
<dbReference type="SUPFAM" id="SSF56112">
    <property type="entry name" value="Protein kinase-like (PK-like)"/>
    <property type="match status" value="1"/>
</dbReference>
<dbReference type="InParanoid" id="A0A6P4BBI9"/>
<name>A0A6P4BBI9_ZIZJJ</name>
<dbReference type="FunFam" id="3.30.200.20:FF:000099">
    <property type="entry name" value="Serine/threonine-protein kinase BLUS1"/>
    <property type="match status" value="1"/>
</dbReference>
<proteinExistence type="inferred from homology"/>
<dbReference type="GO" id="GO:0004672">
    <property type="term" value="F:protein kinase activity"/>
    <property type="evidence" value="ECO:0007669"/>
    <property type="project" value="InterPro"/>
</dbReference>
<accession>A0A6P4BBI9</accession>
<dbReference type="KEGG" id="zju:107430085"/>
<dbReference type="PANTHER" id="PTHR48014">
    <property type="entry name" value="SERINE/THREONINE-PROTEIN KINASE FRAY2"/>
    <property type="match status" value="1"/>
</dbReference>
<dbReference type="InterPro" id="IPR011009">
    <property type="entry name" value="Kinase-like_dom_sf"/>
</dbReference>
<evidence type="ECO:0000313" key="6">
    <source>
        <dbReference type="Proteomes" id="UP001652623"/>
    </source>
</evidence>
<evidence type="ECO:0000259" key="5">
    <source>
        <dbReference type="PROSITE" id="PS50011"/>
    </source>
</evidence>
<reference evidence="7" key="1">
    <citation type="submission" date="2025-08" db="UniProtKB">
        <authorList>
            <consortium name="RefSeq"/>
        </authorList>
    </citation>
    <scope>IDENTIFICATION</scope>
    <source>
        <tissue evidence="7">Seedling</tissue>
    </source>
</reference>
<dbReference type="FunCoup" id="A0A6P4BBI9">
    <property type="interactions" value="3849"/>
</dbReference>
<dbReference type="AlphaFoldDB" id="A0A6P4BBI9"/>
<evidence type="ECO:0000256" key="1">
    <source>
        <dbReference type="ARBA" id="ARBA00008874"/>
    </source>
</evidence>
<keyword evidence="2" id="KW-0067">ATP-binding</keyword>
<keyword evidence="3" id="KW-0175">Coiled coil</keyword>
<feature type="region of interest" description="Disordered" evidence="4">
    <location>
        <begin position="434"/>
        <end position="477"/>
    </location>
</feature>
<dbReference type="GO" id="GO:0005524">
    <property type="term" value="F:ATP binding"/>
    <property type="evidence" value="ECO:0007669"/>
    <property type="project" value="UniProtKB-UniRule"/>
</dbReference>
<evidence type="ECO:0000313" key="7">
    <source>
        <dbReference type="RefSeq" id="XP_015896362.3"/>
    </source>
</evidence>
<feature type="binding site" evidence="2">
    <location>
        <position position="47"/>
    </location>
    <ligand>
        <name>ATP</name>
        <dbReference type="ChEBI" id="CHEBI:30616"/>
    </ligand>
</feature>
<dbReference type="Gene3D" id="3.30.200.20">
    <property type="entry name" value="Phosphorylase Kinase, domain 1"/>
    <property type="match status" value="1"/>
</dbReference>
<organism evidence="6 7">
    <name type="scientific">Ziziphus jujuba</name>
    <name type="common">Chinese jujube</name>
    <name type="synonym">Ziziphus sativa</name>
    <dbReference type="NCBI Taxonomy" id="326968"/>
    <lineage>
        <taxon>Eukaryota</taxon>
        <taxon>Viridiplantae</taxon>
        <taxon>Streptophyta</taxon>
        <taxon>Embryophyta</taxon>
        <taxon>Tracheophyta</taxon>
        <taxon>Spermatophyta</taxon>
        <taxon>Magnoliopsida</taxon>
        <taxon>eudicotyledons</taxon>
        <taxon>Gunneridae</taxon>
        <taxon>Pentapetalae</taxon>
        <taxon>rosids</taxon>
        <taxon>fabids</taxon>
        <taxon>Rosales</taxon>
        <taxon>Rhamnaceae</taxon>
        <taxon>Paliureae</taxon>
        <taxon>Ziziphus</taxon>
    </lineage>
</organism>
<feature type="compositionally biased region" description="Polar residues" evidence="4">
    <location>
        <begin position="460"/>
        <end position="469"/>
    </location>
</feature>
<dbReference type="Gene3D" id="1.10.510.10">
    <property type="entry name" value="Transferase(Phosphotransferase) domain 1"/>
    <property type="match status" value="1"/>
</dbReference>
<dbReference type="Proteomes" id="UP001652623">
    <property type="component" value="Chromosome 6"/>
</dbReference>
<feature type="coiled-coil region" evidence="3">
    <location>
        <begin position="682"/>
        <end position="716"/>
    </location>
</feature>
<keyword evidence="2" id="KW-0547">Nucleotide-binding</keyword>
<dbReference type="GO" id="GO:0043539">
    <property type="term" value="F:protein serine/threonine kinase activator activity"/>
    <property type="evidence" value="ECO:0007669"/>
    <property type="project" value="InterPro"/>
</dbReference>
<sequence>MGRMGGNSRAYTVNPSDYKLLEEVGYGASATVFRAIYLPSNEVVAVKCLDLDRCNSNLDDIRREAQTMSLIDHPNVIRAYCSFVVERNLWVVMPFMAEGSCLHLMKIAYPDGFEEAAIGSILKETLKALDYLHQQGHIHRDVKAGNILLDSNGIVKLADFGVSACMFDAGDRQRSRNTFVGTPCWMAPEVLQPGSGYNSKADIWSFGITALELAHGHAPFSKYPPMKVLLMTIQNAPPGLDYDRDKKFSKSFKEMVAMCLVKDQTKRPTAEKLLKHSFFKHAKPPELSVKKLFADLPPLWNRVKALQIKDAAQLALKKMPSAEQEALSQSEYQRGVSAWNFDVEDLKAQASLVRDDDDLSEVREEDEKLKSFVIDKYPSHGQSNLEKFNSNSEPPLDDGGGKISSDIVQPAEYLNKKGKGLGCDIPESACQERTGWKKNGSATEATASTSEKDVVLPKARTQSVKSRQAVSGPLMPGAVLSHSLSERARISERKENDNQPKNEIAHREVRRTPSFSGPLMLPTRASANSLSAPIKSSGGFRDSLDDKSKSNLVQIKGRFSVTSENLDLVKDIPLSTVPRRSSQGSPLRKSASVGEWIFDSKQAPLNQPPKEFNNSTVPASVLMPHLQNLFQQTSIQQDLIMNMLSSLQLAEVADASQNGKLPPLPRSPENNGSVETAASERERLLLIKISELQARMNNLTDELTAEKLKFIQLQQQLISLSSREENGDRGEGDA</sequence>
<dbReference type="Pfam" id="PF00069">
    <property type="entry name" value="Pkinase"/>
    <property type="match status" value="1"/>
</dbReference>
<dbReference type="PANTHER" id="PTHR48014:SF21">
    <property type="entry name" value="SERINE_THREONINE-PROTEIN KINASE FRAY2"/>
    <property type="match status" value="1"/>
</dbReference>
<feature type="region of interest" description="Disordered" evidence="4">
    <location>
        <begin position="513"/>
        <end position="542"/>
    </location>
</feature>
<dbReference type="GeneID" id="107430085"/>
<dbReference type="InterPro" id="IPR000719">
    <property type="entry name" value="Prot_kinase_dom"/>
</dbReference>
<feature type="compositionally biased region" description="Polar residues" evidence="4">
    <location>
        <begin position="440"/>
        <end position="449"/>
    </location>
</feature>
<dbReference type="RefSeq" id="XP_015896362.3">
    <property type="nucleotide sequence ID" value="XM_016040876.4"/>
</dbReference>
<dbReference type="CDD" id="cd06610">
    <property type="entry name" value="STKc_OSR1_SPAK"/>
    <property type="match status" value="1"/>
</dbReference>
<evidence type="ECO:0000256" key="2">
    <source>
        <dbReference type="PROSITE-ProRule" id="PRU10141"/>
    </source>
</evidence>
<dbReference type="InterPro" id="IPR047173">
    <property type="entry name" value="STRAD_A/B-like"/>
</dbReference>
<dbReference type="PROSITE" id="PS00107">
    <property type="entry name" value="PROTEIN_KINASE_ATP"/>
    <property type="match status" value="1"/>
</dbReference>
<feature type="region of interest" description="Disordered" evidence="4">
    <location>
        <begin position="658"/>
        <end position="677"/>
    </location>
</feature>